<dbReference type="Pfam" id="PF16321">
    <property type="entry name" value="Ribosom_S30AE_C"/>
    <property type="match status" value="1"/>
</dbReference>
<dbReference type="Gene3D" id="3.30.505.50">
    <property type="entry name" value="Sigma 54 modulation/S30EA ribosomal protein, C-terminal domain"/>
    <property type="match status" value="1"/>
</dbReference>
<dbReference type="CDD" id="cd00552">
    <property type="entry name" value="RaiA"/>
    <property type="match status" value="1"/>
</dbReference>
<dbReference type="AlphaFoldDB" id="A0A6G5QLV3"/>
<evidence type="ECO:0000256" key="2">
    <source>
        <dbReference type="ARBA" id="ARBA00038695"/>
    </source>
</evidence>
<accession>A0A6G5QLV3</accession>
<dbReference type="EMBL" id="CP012543">
    <property type="protein sequence ID" value="QCD46562.1"/>
    <property type="molecule type" value="Genomic_DNA"/>
</dbReference>
<dbReference type="NCBIfam" id="TIGR00741">
    <property type="entry name" value="yfiA"/>
    <property type="match status" value="1"/>
</dbReference>
<dbReference type="InterPro" id="IPR032528">
    <property type="entry name" value="Ribosom_S30AE_C"/>
</dbReference>
<gene>
    <name evidence="5" type="primary">raiA</name>
    <name evidence="5" type="ORF">CRECT_0890</name>
</gene>
<proteinExistence type="predicted"/>
<keyword evidence="1" id="KW-0810">Translation regulation</keyword>
<sequence length="177" mass="20103">MNLSIVGKQFNLTDPIKQHIENAFDALNKYGLDIISGRCVVSADEKNGKKGFSVEFALNLAKKDTVVIRQKDKDLYAAVDLALDRASKVLRREHDKNTTVKNKDDDKAARAAIAEEQIKDGEIDEIIPMDLELYKPLEIEEAMQKLKDSDAQFYVFNDIDAKMRVIYKRSDGKFGLY</sequence>
<dbReference type="RefSeq" id="WP_004319446.1">
    <property type="nucleotide sequence ID" value="NZ_CP012543.1"/>
</dbReference>
<dbReference type="Gene3D" id="3.30.160.100">
    <property type="entry name" value="Ribosome hibernation promotion factor-like"/>
    <property type="match status" value="1"/>
</dbReference>
<dbReference type="PANTHER" id="PTHR33231">
    <property type="entry name" value="30S RIBOSOMAL PROTEIN"/>
    <property type="match status" value="1"/>
</dbReference>
<dbReference type="GO" id="GO:0045900">
    <property type="term" value="P:negative regulation of translational elongation"/>
    <property type="evidence" value="ECO:0007669"/>
    <property type="project" value="TreeGrafter"/>
</dbReference>
<dbReference type="GO" id="GO:0022627">
    <property type="term" value="C:cytosolic small ribosomal subunit"/>
    <property type="evidence" value="ECO:0007669"/>
    <property type="project" value="TreeGrafter"/>
</dbReference>
<reference evidence="5 6" key="1">
    <citation type="submission" date="2016-07" db="EMBL/GenBank/DDBJ databases">
        <title>Comparative genomics of the Campylobacter concisus group.</title>
        <authorList>
            <person name="Miller W.G."/>
            <person name="Yee E."/>
            <person name="Chapman M.H."/>
            <person name="Huynh S."/>
            <person name="Bono J.L."/>
            <person name="On S.L.W."/>
            <person name="StLeger J."/>
            <person name="Foster G."/>
            <person name="Parker C.T."/>
        </authorList>
    </citation>
    <scope>NUCLEOTIDE SEQUENCE [LARGE SCALE GENOMIC DNA]</scope>
    <source>
        <strain evidence="5 6">ATCC 33238</strain>
    </source>
</reference>
<dbReference type="PANTHER" id="PTHR33231:SF1">
    <property type="entry name" value="30S RIBOSOMAL PROTEIN"/>
    <property type="match status" value="1"/>
</dbReference>
<name>A0A6G5QLV3_CAMRE</name>
<evidence type="ECO:0000313" key="6">
    <source>
        <dbReference type="Proteomes" id="UP000502377"/>
    </source>
</evidence>
<dbReference type="InterPro" id="IPR036567">
    <property type="entry name" value="RHF-like"/>
</dbReference>
<dbReference type="InterPro" id="IPR003489">
    <property type="entry name" value="RHF/RaiA"/>
</dbReference>
<evidence type="ECO:0000256" key="3">
    <source>
        <dbReference type="ARBA" id="ARBA00041148"/>
    </source>
</evidence>
<dbReference type="InterPro" id="IPR038416">
    <property type="entry name" value="Ribosom_S30AE_C_sf"/>
</dbReference>
<comment type="subunit">
    <text evidence="2">Associates exclusively with 100S ribosomes, which are dimers of 70S ribosomes.</text>
</comment>
<evidence type="ECO:0000313" key="5">
    <source>
        <dbReference type="EMBL" id="QCD46562.1"/>
    </source>
</evidence>
<evidence type="ECO:0000256" key="1">
    <source>
        <dbReference type="ARBA" id="ARBA00022845"/>
    </source>
</evidence>
<dbReference type="KEGG" id="crx:CRECT_0890"/>
<dbReference type="GO" id="GO:0043024">
    <property type="term" value="F:ribosomal small subunit binding"/>
    <property type="evidence" value="ECO:0007669"/>
    <property type="project" value="TreeGrafter"/>
</dbReference>
<organism evidence="5 6">
    <name type="scientific">Campylobacter rectus</name>
    <name type="common">Wolinella recta</name>
    <dbReference type="NCBI Taxonomy" id="203"/>
    <lineage>
        <taxon>Bacteria</taxon>
        <taxon>Pseudomonadati</taxon>
        <taxon>Campylobacterota</taxon>
        <taxon>Epsilonproteobacteria</taxon>
        <taxon>Campylobacterales</taxon>
        <taxon>Campylobacteraceae</taxon>
        <taxon>Campylobacter</taxon>
    </lineage>
</organism>
<evidence type="ECO:0000259" key="4">
    <source>
        <dbReference type="Pfam" id="PF16321"/>
    </source>
</evidence>
<dbReference type="Proteomes" id="UP000502377">
    <property type="component" value="Chromosome"/>
</dbReference>
<dbReference type="SUPFAM" id="SSF69754">
    <property type="entry name" value="Ribosome binding protein Y (YfiA homologue)"/>
    <property type="match status" value="1"/>
</dbReference>
<feature type="domain" description="Sigma 54 modulation/S30EA ribosomal protein C-terminal" evidence="4">
    <location>
        <begin position="124"/>
        <end position="176"/>
    </location>
</feature>
<protein>
    <recommendedName>
        <fullName evidence="3">Ribosome hibernation promoting factor</fullName>
    </recommendedName>
</protein>
<dbReference type="InterPro" id="IPR050574">
    <property type="entry name" value="HPF/YfiA_ribosome-assoc"/>
</dbReference>
<dbReference type="Pfam" id="PF02482">
    <property type="entry name" value="Ribosomal_S30AE"/>
    <property type="match status" value="1"/>
</dbReference>